<evidence type="ECO:0000313" key="1">
    <source>
        <dbReference type="EMBL" id="MBB6053800.1"/>
    </source>
</evidence>
<dbReference type="AlphaFoldDB" id="A0A7W9SWS3"/>
<evidence type="ECO:0008006" key="3">
    <source>
        <dbReference type="Google" id="ProtNLM"/>
    </source>
</evidence>
<dbReference type="Gene3D" id="2.60.120.380">
    <property type="match status" value="2"/>
</dbReference>
<dbReference type="Proteomes" id="UP000520814">
    <property type="component" value="Unassembled WGS sequence"/>
</dbReference>
<organism evidence="1 2">
    <name type="scientific">Armatimonas rosea</name>
    <dbReference type="NCBI Taxonomy" id="685828"/>
    <lineage>
        <taxon>Bacteria</taxon>
        <taxon>Bacillati</taxon>
        <taxon>Armatimonadota</taxon>
        <taxon>Armatimonadia</taxon>
        <taxon>Armatimonadales</taxon>
        <taxon>Armatimonadaceae</taxon>
        <taxon>Armatimonas</taxon>
    </lineage>
</organism>
<name>A0A7W9SWS3_ARMRO</name>
<dbReference type="EMBL" id="JACHGW010000008">
    <property type="protein sequence ID" value="MBB6053800.1"/>
    <property type="molecule type" value="Genomic_DNA"/>
</dbReference>
<proteinExistence type="predicted"/>
<dbReference type="RefSeq" id="WP_184203888.1">
    <property type="nucleotide sequence ID" value="NZ_JACHGW010000008.1"/>
</dbReference>
<keyword evidence="2" id="KW-1185">Reference proteome</keyword>
<reference evidence="1 2" key="1">
    <citation type="submission" date="2020-08" db="EMBL/GenBank/DDBJ databases">
        <title>Genomic Encyclopedia of Type Strains, Phase IV (KMG-IV): sequencing the most valuable type-strain genomes for metagenomic binning, comparative biology and taxonomic classification.</title>
        <authorList>
            <person name="Goeker M."/>
        </authorList>
    </citation>
    <scope>NUCLEOTIDE SEQUENCE [LARGE SCALE GENOMIC DNA]</scope>
    <source>
        <strain evidence="1 2">DSM 23562</strain>
    </source>
</reference>
<accession>A0A7W9SWS3</accession>
<protein>
    <recommendedName>
        <fullName evidence="3">Peptidase C-terminal archaeal/bacterial domain-containing protein</fullName>
    </recommendedName>
</protein>
<sequence>MTLPATAQTLRPKVRSVVPTGGQRGTSVELAIAGVNIGYGTALVFDSPGITVAALKPETPAAGAKNPESKLTATLALAPGLALGRYAFRVATPLGISEPGYVTVGQWPEVAEKEPNNTPQTAQVLTGPVTVNAKSDGAEDVDVYKVTLTANEPFVAEALAGPTLGAAATMEPVLVLRDTEGHEVASASALARPDARFVFTPRKSGEYFLLVRDLRYQGSADHHYRLSVGKLPAVTSAFPLGGRVGTTTHLTLSGTNLAAPDTAMSMPAELPFEPLPFMPGLRLDVGPYPEVTEAEPNDTIAQGQRVTLPVTINGQLLSPSPNRPDIDNFRFAATKGQVFLLEVLASRLGSKLDGVLTIYNKDGGEQFRSDDVNGKDPFITFTAPHDGEFTAQVTDLNGRSGTDFGYRLRIALAAPQFSLGVAPDCLSVGPGDRIPVTVSATRQYGLDSEIALSFEGLPPGVQLVGAPLIPRGQSEVTLFLTAAAGTMPSPALPLKVTGTAQGITRRAQALQEEYVKENDQLKRTTRPVPLPYASVTGPSDLLVALASERLELKAGQTAELVVKLTRKPGFDAKVPLIVTGLPAGVSVTNPEVPEKQSEHKLVFKAEGTAAIGEVRLTLLARSVVDELRFSPHAAPPLTLNVTK</sequence>
<evidence type="ECO:0000313" key="2">
    <source>
        <dbReference type="Proteomes" id="UP000520814"/>
    </source>
</evidence>
<gene>
    <name evidence="1" type="ORF">HNQ39_005642</name>
</gene>
<comment type="caution">
    <text evidence="1">The sequence shown here is derived from an EMBL/GenBank/DDBJ whole genome shotgun (WGS) entry which is preliminary data.</text>
</comment>